<dbReference type="HOGENOM" id="CLU_2442025_0_0_1"/>
<feature type="region of interest" description="Disordered" evidence="1">
    <location>
        <begin position="65"/>
        <end position="90"/>
    </location>
</feature>
<accession>A0A015NBF3</accession>
<evidence type="ECO:0000256" key="1">
    <source>
        <dbReference type="SAM" id="MobiDB-lite"/>
    </source>
</evidence>
<sequence>MFTSKQLAIERCNNEFKTETEPPKNNCVRKVSIITWLRTILLILMVIIGLHTFEITRRLGVDLRPRRKKPQGRNRPQSFISTANFSEYCM</sequence>
<name>A0A015NBF3_RHIIW</name>
<feature type="transmembrane region" description="Helical" evidence="2">
    <location>
        <begin position="33"/>
        <end position="53"/>
    </location>
</feature>
<organism evidence="3 4">
    <name type="scientific">Rhizophagus irregularis (strain DAOM 197198w)</name>
    <name type="common">Glomus intraradices</name>
    <dbReference type="NCBI Taxonomy" id="1432141"/>
    <lineage>
        <taxon>Eukaryota</taxon>
        <taxon>Fungi</taxon>
        <taxon>Fungi incertae sedis</taxon>
        <taxon>Mucoromycota</taxon>
        <taxon>Glomeromycotina</taxon>
        <taxon>Glomeromycetes</taxon>
        <taxon>Glomerales</taxon>
        <taxon>Glomeraceae</taxon>
        <taxon>Rhizophagus</taxon>
    </lineage>
</organism>
<gene>
    <name evidence="3" type="ORF">RirG_032130</name>
</gene>
<dbReference type="EMBL" id="JEMT01012189">
    <property type="protein sequence ID" value="EXX76543.1"/>
    <property type="molecule type" value="Genomic_DNA"/>
</dbReference>
<dbReference type="Proteomes" id="UP000022910">
    <property type="component" value="Unassembled WGS sequence"/>
</dbReference>
<proteinExistence type="predicted"/>
<dbReference type="AlphaFoldDB" id="A0A015NBF3"/>
<keyword evidence="2" id="KW-0812">Transmembrane</keyword>
<reference evidence="3 4" key="1">
    <citation type="submission" date="2014-02" db="EMBL/GenBank/DDBJ databases">
        <title>Single nucleus genome sequencing reveals high similarity among nuclei of an endomycorrhizal fungus.</title>
        <authorList>
            <person name="Lin K."/>
            <person name="Geurts R."/>
            <person name="Zhang Z."/>
            <person name="Limpens E."/>
            <person name="Saunders D.G."/>
            <person name="Mu D."/>
            <person name="Pang E."/>
            <person name="Cao H."/>
            <person name="Cha H."/>
            <person name="Lin T."/>
            <person name="Zhou Q."/>
            <person name="Shang Y."/>
            <person name="Li Y."/>
            <person name="Ivanov S."/>
            <person name="Sharma T."/>
            <person name="Velzen R.V."/>
            <person name="Ruijter N.D."/>
            <person name="Aanen D.K."/>
            <person name="Win J."/>
            <person name="Kamoun S."/>
            <person name="Bisseling T."/>
            <person name="Huang S."/>
        </authorList>
    </citation>
    <scope>NUCLEOTIDE SEQUENCE [LARGE SCALE GENOMIC DNA]</scope>
    <source>
        <strain evidence="4">DAOM197198w</strain>
    </source>
</reference>
<keyword evidence="2" id="KW-1133">Transmembrane helix</keyword>
<feature type="compositionally biased region" description="Polar residues" evidence="1">
    <location>
        <begin position="74"/>
        <end position="90"/>
    </location>
</feature>
<evidence type="ECO:0000256" key="2">
    <source>
        <dbReference type="SAM" id="Phobius"/>
    </source>
</evidence>
<keyword evidence="2" id="KW-0472">Membrane</keyword>
<protein>
    <submittedName>
        <fullName evidence="3">Uncharacterized protein</fullName>
    </submittedName>
</protein>
<comment type="caution">
    <text evidence="3">The sequence shown here is derived from an EMBL/GenBank/DDBJ whole genome shotgun (WGS) entry which is preliminary data.</text>
</comment>
<evidence type="ECO:0000313" key="3">
    <source>
        <dbReference type="EMBL" id="EXX76543.1"/>
    </source>
</evidence>
<dbReference type="OrthoDB" id="2407627at2759"/>
<evidence type="ECO:0000313" key="4">
    <source>
        <dbReference type="Proteomes" id="UP000022910"/>
    </source>
</evidence>
<keyword evidence="4" id="KW-1185">Reference proteome</keyword>